<protein>
    <recommendedName>
        <fullName evidence="6">Smr domain-containing protein</fullName>
    </recommendedName>
</protein>
<dbReference type="SMART" id="SM00546">
    <property type="entry name" value="CUE"/>
    <property type="match status" value="2"/>
</dbReference>
<dbReference type="PANTHER" id="PTHR46535:SF1">
    <property type="entry name" value="NEDD4-BINDING PROTEIN 2"/>
    <property type="match status" value="1"/>
</dbReference>
<dbReference type="AlphaFoldDB" id="A0A9W8E7H6"/>
<dbReference type="GO" id="GO:0004519">
    <property type="term" value="F:endonuclease activity"/>
    <property type="evidence" value="ECO:0007669"/>
    <property type="project" value="TreeGrafter"/>
</dbReference>
<proteinExistence type="predicted"/>
<feature type="compositionally biased region" description="Low complexity" evidence="1">
    <location>
        <begin position="1"/>
        <end position="32"/>
    </location>
</feature>
<dbReference type="EMBL" id="JANBPY010000708">
    <property type="protein sequence ID" value="KAJ1964353.1"/>
    <property type="molecule type" value="Genomic_DNA"/>
</dbReference>
<dbReference type="InterPro" id="IPR009060">
    <property type="entry name" value="UBA-like_sf"/>
</dbReference>
<feature type="compositionally biased region" description="Polar residues" evidence="1">
    <location>
        <begin position="179"/>
        <end position="190"/>
    </location>
</feature>
<feature type="compositionally biased region" description="Polar residues" evidence="1">
    <location>
        <begin position="253"/>
        <end position="269"/>
    </location>
</feature>
<feature type="domain" description="CUE" evidence="3">
    <location>
        <begin position="280"/>
        <end position="327"/>
    </location>
</feature>
<feature type="compositionally biased region" description="Polar residues" evidence="1">
    <location>
        <begin position="374"/>
        <end position="385"/>
    </location>
</feature>
<keyword evidence="5" id="KW-1185">Reference proteome</keyword>
<dbReference type="SUPFAM" id="SSF160443">
    <property type="entry name" value="SMR domain-like"/>
    <property type="match status" value="1"/>
</dbReference>
<gene>
    <name evidence="4" type="ORF">IWQ62_002956</name>
</gene>
<dbReference type="SMART" id="SM00463">
    <property type="entry name" value="SMR"/>
    <property type="match status" value="1"/>
</dbReference>
<dbReference type="PROSITE" id="PS50828">
    <property type="entry name" value="SMR"/>
    <property type="match status" value="1"/>
</dbReference>
<feature type="domain" description="Smr" evidence="2">
    <location>
        <begin position="469"/>
        <end position="549"/>
    </location>
</feature>
<dbReference type="InterPro" id="IPR002625">
    <property type="entry name" value="Smr_dom"/>
</dbReference>
<evidence type="ECO:0008006" key="6">
    <source>
        <dbReference type="Google" id="ProtNLM"/>
    </source>
</evidence>
<sequence length="549" mass="61041">MSRPSSKPTTPTRTLSPAPESESSTSPSAQSEDVTWDASPVPHPDSVTENLNFLDACFPQYDFQHLCQLLTTHHNDIIQVVQYILAEDPGDSGSAATHTVTGSQEHNRNNAYTDQFTAAPWDAAADHSTGSSLAESIEEEHTSDPVLQKYLQMAKPNAKHRSKPKSSRGSLSHLAKTSALATKSKVQSVPSGKPALSATQSLRSNQWNHMANAAHELREIFPNVEYQEIISRLHQSGGNVDLVVNHLATDDTLSNLPSPDNTTQNSNVHSPEKPVQPWTPTDTQLCQLLSIFPDHSLDQLQHALERGHSLDRAIDYLLNPTSFPLGDAHGPTSPSCRSNSRQRPRRHQYVPTDTRSFFSLQTSSSKDLVDSHSETPTSARSTNEAENNPWDVDYCWEMLSTCTTKRNEAYMKAARSFRDRRGNQGHPGVAFYYSTEGKDYGKSLEIWTDRWARALVDKRRETGKDYSTVDLHHLTTRQALAVVDEELDRWYRSSPPTKGAKKPLKFITGVGAHSKDGTAKLFPCLKRHLAQNGWKVTPGRGFLQVHGRI</sequence>
<comment type="caution">
    <text evidence="4">The sequence shown here is derived from an EMBL/GenBank/DDBJ whole genome shotgun (WGS) entry which is preliminary data.</text>
</comment>
<evidence type="ECO:0000259" key="2">
    <source>
        <dbReference type="PROSITE" id="PS50828"/>
    </source>
</evidence>
<dbReference type="Gene3D" id="3.30.1370.110">
    <property type="match status" value="1"/>
</dbReference>
<dbReference type="InterPro" id="IPR036063">
    <property type="entry name" value="Smr_dom_sf"/>
</dbReference>
<evidence type="ECO:0000313" key="4">
    <source>
        <dbReference type="EMBL" id="KAJ1964353.1"/>
    </source>
</evidence>
<feature type="compositionally biased region" description="Polar residues" evidence="1">
    <location>
        <begin position="351"/>
        <end position="366"/>
    </location>
</feature>
<feature type="region of interest" description="Disordered" evidence="1">
    <location>
        <begin position="253"/>
        <end position="278"/>
    </location>
</feature>
<reference evidence="4" key="1">
    <citation type="submission" date="2022-07" db="EMBL/GenBank/DDBJ databases">
        <title>Phylogenomic reconstructions and comparative analyses of Kickxellomycotina fungi.</title>
        <authorList>
            <person name="Reynolds N.K."/>
            <person name="Stajich J.E."/>
            <person name="Barry K."/>
            <person name="Grigoriev I.V."/>
            <person name="Crous P."/>
            <person name="Smith M.E."/>
        </authorList>
    </citation>
    <scope>NUCLEOTIDE SEQUENCE</scope>
    <source>
        <strain evidence="4">RSA 1196</strain>
    </source>
</reference>
<dbReference type="OrthoDB" id="3231855at2759"/>
<feature type="domain" description="CUE" evidence="3">
    <location>
        <begin position="209"/>
        <end position="252"/>
    </location>
</feature>
<dbReference type="GO" id="GO:0043130">
    <property type="term" value="F:ubiquitin binding"/>
    <property type="evidence" value="ECO:0007669"/>
    <property type="project" value="InterPro"/>
</dbReference>
<evidence type="ECO:0000256" key="1">
    <source>
        <dbReference type="SAM" id="MobiDB-lite"/>
    </source>
</evidence>
<feature type="region of interest" description="Disordered" evidence="1">
    <location>
        <begin position="154"/>
        <end position="199"/>
    </location>
</feature>
<dbReference type="PROSITE" id="PS51140">
    <property type="entry name" value="CUE"/>
    <property type="match status" value="2"/>
</dbReference>
<evidence type="ECO:0000313" key="5">
    <source>
        <dbReference type="Proteomes" id="UP001150925"/>
    </source>
</evidence>
<dbReference type="InterPro" id="IPR003892">
    <property type="entry name" value="CUE"/>
</dbReference>
<feature type="region of interest" description="Disordered" evidence="1">
    <location>
        <begin position="1"/>
        <end position="43"/>
    </location>
</feature>
<feature type="compositionally biased region" description="Basic residues" evidence="1">
    <location>
        <begin position="157"/>
        <end position="166"/>
    </location>
</feature>
<feature type="region of interest" description="Disordered" evidence="1">
    <location>
        <begin position="325"/>
        <end position="385"/>
    </location>
</feature>
<dbReference type="SUPFAM" id="SSF46934">
    <property type="entry name" value="UBA-like"/>
    <property type="match status" value="1"/>
</dbReference>
<dbReference type="PANTHER" id="PTHR46535">
    <property type="entry name" value="NEDD4-BINDING PROTEIN 2"/>
    <property type="match status" value="1"/>
</dbReference>
<dbReference type="Pfam" id="PF02845">
    <property type="entry name" value="CUE"/>
    <property type="match status" value="2"/>
</dbReference>
<dbReference type="Proteomes" id="UP001150925">
    <property type="component" value="Unassembled WGS sequence"/>
</dbReference>
<accession>A0A9W8E7H6</accession>
<dbReference type="Gene3D" id="1.10.8.10">
    <property type="entry name" value="DNA helicase RuvA subunit, C-terminal domain"/>
    <property type="match status" value="1"/>
</dbReference>
<dbReference type="InterPro" id="IPR052772">
    <property type="entry name" value="Endo/PolyKinase_Domain-Protein"/>
</dbReference>
<dbReference type="CDD" id="cd14279">
    <property type="entry name" value="CUE"/>
    <property type="match status" value="2"/>
</dbReference>
<dbReference type="GO" id="GO:0005634">
    <property type="term" value="C:nucleus"/>
    <property type="evidence" value="ECO:0007669"/>
    <property type="project" value="TreeGrafter"/>
</dbReference>
<name>A0A9W8E7H6_9FUNG</name>
<organism evidence="4 5">
    <name type="scientific">Dispira parvispora</name>
    <dbReference type="NCBI Taxonomy" id="1520584"/>
    <lineage>
        <taxon>Eukaryota</taxon>
        <taxon>Fungi</taxon>
        <taxon>Fungi incertae sedis</taxon>
        <taxon>Zoopagomycota</taxon>
        <taxon>Kickxellomycotina</taxon>
        <taxon>Dimargaritomycetes</taxon>
        <taxon>Dimargaritales</taxon>
        <taxon>Dimargaritaceae</taxon>
        <taxon>Dispira</taxon>
    </lineage>
</organism>
<evidence type="ECO:0000259" key="3">
    <source>
        <dbReference type="PROSITE" id="PS51140"/>
    </source>
</evidence>